<keyword evidence="2" id="KW-1133">Transmembrane helix</keyword>
<dbReference type="GeneID" id="36408284"/>
<evidence type="ECO:0000256" key="1">
    <source>
        <dbReference type="SAM" id="MobiDB-lite"/>
    </source>
</evidence>
<sequence>MGLNGTTKAESHTSDKPDAKGSSPMQRLLKDGARYNSSPSPVASPLIAAYAGIGIIRNSPLVVDLLGNSTEPRAKTLFLETRSRTSFNQCTAVVEGDNVNVYKDVYLRWIFDNLQSMTAYNISLLYKVELVVPVVDCQLDVIGSGGAALARVNYLVRYKNETNRMLLLPASLAIQDYSIAEQYEQGSALLLTFSIVEDMASNGPVSHYYTIALDYPYEYKPSFEACLFYDHTSDGYWSLETIPRDPFMRPPKPLISARQLGFYIDKETSQANQINFYWDPADDPASALTFWNWHGDTVVRDNWAWVHIIHLAFAIDVMFQLVLLLFLVYRSILQRHLWIGDAFAPISNALLYRGIYVLIANELNGFWTLTDFSLALADSIGENPTVKNHPGLVHADMLTIYLNIVCVFSYLVRERVDPLLAVICFEVGFNFRESMTKIFPALHKVLRDYSDLEVTHGPVAVNEYKLSPMRLWTLHAVPSNRWLLIIATFIVIFSTILIIVLYVIVRKLMRHYSVTSQISSRSVDSKSLNKSRPTHNDSEPRELMQFETATGSVLKNRFGILSKYKNYMYIKSRRFASGDAIYCNGFVVANDKFVIATEDLMSLLIMKIARARFTNIYVYTITAGTGVNQTARLVYPSTISWHDLAKVSVSPLT</sequence>
<evidence type="ECO:0008006" key="5">
    <source>
        <dbReference type="Google" id="ProtNLM"/>
    </source>
</evidence>
<evidence type="ECO:0000313" key="3">
    <source>
        <dbReference type="EMBL" id="CEG43003.1"/>
    </source>
</evidence>
<evidence type="ECO:0000313" key="4">
    <source>
        <dbReference type="Proteomes" id="UP000054928"/>
    </source>
</evidence>
<reference evidence="4" key="1">
    <citation type="submission" date="2014-09" db="EMBL/GenBank/DDBJ databases">
        <authorList>
            <person name="Sharma Rahul"/>
            <person name="Thines Marco"/>
        </authorList>
    </citation>
    <scope>NUCLEOTIDE SEQUENCE [LARGE SCALE GENOMIC DNA]</scope>
</reference>
<feature type="region of interest" description="Disordered" evidence="1">
    <location>
        <begin position="1"/>
        <end position="25"/>
    </location>
</feature>
<accession>A0A0N7L614</accession>
<feature type="compositionally biased region" description="Basic and acidic residues" evidence="1">
    <location>
        <begin position="9"/>
        <end position="19"/>
    </location>
</feature>
<dbReference type="OMA" id="STISWHD"/>
<feature type="transmembrane region" description="Helical" evidence="2">
    <location>
        <begin position="392"/>
        <end position="412"/>
    </location>
</feature>
<feature type="transmembrane region" description="Helical" evidence="2">
    <location>
        <begin position="482"/>
        <end position="505"/>
    </location>
</feature>
<organism evidence="3 4">
    <name type="scientific">Plasmopara halstedii</name>
    <name type="common">Downy mildew of sunflower</name>
    <dbReference type="NCBI Taxonomy" id="4781"/>
    <lineage>
        <taxon>Eukaryota</taxon>
        <taxon>Sar</taxon>
        <taxon>Stramenopiles</taxon>
        <taxon>Oomycota</taxon>
        <taxon>Peronosporomycetes</taxon>
        <taxon>Peronosporales</taxon>
        <taxon>Peronosporaceae</taxon>
        <taxon>Plasmopara</taxon>
    </lineage>
</organism>
<proteinExistence type="predicted"/>
<dbReference type="AlphaFoldDB" id="A0A0N7L614"/>
<dbReference type="Proteomes" id="UP000054928">
    <property type="component" value="Unassembled WGS sequence"/>
</dbReference>
<keyword evidence="2" id="KW-0812">Transmembrane</keyword>
<keyword evidence="2" id="KW-0472">Membrane</keyword>
<evidence type="ECO:0000256" key="2">
    <source>
        <dbReference type="SAM" id="Phobius"/>
    </source>
</evidence>
<name>A0A0N7L614_PLAHL</name>
<protein>
    <recommendedName>
        <fullName evidence="5">Transmembrane protein</fullName>
    </recommendedName>
</protein>
<dbReference type="RefSeq" id="XP_024579372.1">
    <property type="nucleotide sequence ID" value="XM_024728946.1"/>
</dbReference>
<dbReference type="OrthoDB" id="64243at2759"/>
<feature type="transmembrane region" description="Helical" evidence="2">
    <location>
        <begin position="303"/>
        <end position="329"/>
    </location>
</feature>
<keyword evidence="4" id="KW-1185">Reference proteome</keyword>
<dbReference type="EMBL" id="CCYD01000653">
    <property type="protein sequence ID" value="CEG43003.1"/>
    <property type="molecule type" value="Genomic_DNA"/>
</dbReference>